<reference evidence="6 7" key="1">
    <citation type="submission" date="2024-02" db="EMBL/GenBank/DDBJ databases">
        <title>A draft genome for the cacao thread blight pathogen Marasmius crinis-equi.</title>
        <authorList>
            <person name="Cohen S.P."/>
            <person name="Baruah I.K."/>
            <person name="Amoako-Attah I."/>
            <person name="Bukari Y."/>
            <person name="Meinhardt L.W."/>
            <person name="Bailey B.A."/>
        </authorList>
    </citation>
    <scope>NUCLEOTIDE SEQUENCE [LARGE SCALE GENOMIC DNA]</scope>
    <source>
        <strain evidence="6 7">GH-76</strain>
    </source>
</reference>
<dbReference type="Gene3D" id="3.40.395.10">
    <property type="entry name" value="Adenoviral Proteinase, Chain A"/>
    <property type="match status" value="1"/>
</dbReference>
<name>A0ABR3FIV2_9AGAR</name>
<dbReference type="PROSITE" id="PS50600">
    <property type="entry name" value="ULP_PROTEASE"/>
    <property type="match status" value="1"/>
</dbReference>
<evidence type="ECO:0000313" key="6">
    <source>
        <dbReference type="EMBL" id="KAL0575275.1"/>
    </source>
</evidence>
<evidence type="ECO:0000313" key="7">
    <source>
        <dbReference type="Proteomes" id="UP001465976"/>
    </source>
</evidence>
<keyword evidence="2" id="KW-0645">Protease</keyword>
<dbReference type="SUPFAM" id="SSF54001">
    <property type="entry name" value="Cysteine proteinases"/>
    <property type="match status" value="1"/>
</dbReference>
<evidence type="ECO:0000259" key="5">
    <source>
        <dbReference type="PROSITE" id="PS50600"/>
    </source>
</evidence>
<evidence type="ECO:0000256" key="1">
    <source>
        <dbReference type="ARBA" id="ARBA00005234"/>
    </source>
</evidence>
<dbReference type="Pfam" id="PF02902">
    <property type="entry name" value="Peptidase_C48"/>
    <property type="match status" value="1"/>
</dbReference>
<dbReference type="InterPro" id="IPR003653">
    <property type="entry name" value="Peptidase_C48_C"/>
</dbReference>
<dbReference type="InterPro" id="IPR038765">
    <property type="entry name" value="Papain-like_cys_pep_sf"/>
</dbReference>
<feature type="domain" description="Ubiquitin-like protease family profile" evidence="5">
    <location>
        <begin position="146"/>
        <end position="322"/>
    </location>
</feature>
<feature type="compositionally biased region" description="Basic and acidic residues" evidence="4">
    <location>
        <begin position="30"/>
        <end position="43"/>
    </location>
</feature>
<accession>A0ABR3FIV2</accession>
<evidence type="ECO:0000256" key="2">
    <source>
        <dbReference type="ARBA" id="ARBA00022670"/>
    </source>
</evidence>
<feature type="region of interest" description="Disordered" evidence="4">
    <location>
        <begin position="25"/>
        <end position="91"/>
    </location>
</feature>
<organism evidence="6 7">
    <name type="scientific">Marasmius crinis-equi</name>
    <dbReference type="NCBI Taxonomy" id="585013"/>
    <lineage>
        <taxon>Eukaryota</taxon>
        <taxon>Fungi</taxon>
        <taxon>Dikarya</taxon>
        <taxon>Basidiomycota</taxon>
        <taxon>Agaricomycotina</taxon>
        <taxon>Agaricomycetes</taxon>
        <taxon>Agaricomycetidae</taxon>
        <taxon>Agaricales</taxon>
        <taxon>Marasmiineae</taxon>
        <taxon>Marasmiaceae</taxon>
        <taxon>Marasmius</taxon>
    </lineage>
</organism>
<keyword evidence="3" id="KW-0378">Hydrolase</keyword>
<comment type="caution">
    <text evidence="6">The sequence shown here is derived from an EMBL/GenBank/DDBJ whole genome shotgun (WGS) entry which is preliminary data.</text>
</comment>
<gene>
    <name evidence="6" type="ORF">V5O48_006711</name>
</gene>
<keyword evidence="7" id="KW-1185">Reference proteome</keyword>
<feature type="compositionally biased region" description="Acidic residues" evidence="4">
    <location>
        <begin position="44"/>
        <end position="53"/>
    </location>
</feature>
<feature type="non-terminal residue" evidence="6">
    <location>
        <position position="1"/>
    </location>
</feature>
<proteinExistence type="inferred from homology"/>
<dbReference type="Proteomes" id="UP001465976">
    <property type="component" value="Unassembled WGS sequence"/>
</dbReference>
<evidence type="ECO:0000256" key="4">
    <source>
        <dbReference type="SAM" id="MobiDB-lite"/>
    </source>
</evidence>
<evidence type="ECO:0000256" key="3">
    <source>
        <dbReference type="ARBA" id="ARBA00022801"/>
    </source>
</evidence>
<dbReference type="EMBL" id="JBAHYK010000321">
    <property type="protein sequence ID" value="KAL0575275.1"/>
    <property type="molecule type" value="Genomic_DNA"/>
</dbReference>
<comment type="similarity">
    <text evidence="1">Belongs to the peptidase C48 family.</text>
</comment>
<sequence length="378" mass="43151">RLRREEEHRIKLKRYKSLQLMQVSQSIWSRKREGREEEGRKEDSEEEEEDSEEERPRSIISAGQGSDPPASRSTSPVGQESKPAASSLKVDANQVPEIIDVDDQVGLCDRPLAGLHFDPSEQPWFRTRKLPPFQDSGAMRRLIASIILPHKGDWTFDPDLVTRLDNPMEMTSDNDITFGALALQHFLHGKNTAVFGTNLFDVESTAGVYKHAKLQEFWDKDAWLLPGHINGNHWALAIVQPEKSRVLFFDSLAMRTELNQWVKTIKTKIQELVSGAVQRQKKLKYDTLHCLDKWTFHQLLPERIQTNGVDCGVWVLWAASAVLQGYDYAPLDEKDIKDFRKFVADLLRTFPAVEIAMETDTEDGFEILDDNAPPKTVS</sequence>
<protein>
    <recommendedName>
        <fullName evidence="5">Ubiquitin-like protease family profile domain-containing protein</fullName>
    </recommendedName>
</protein>